<dbReference type="PATRIC" id="fig|70996.4.peg.2428"/>
<gene>
    <name evidence="3" type="ORF">SE18_23020</name>
</gene>
<comment type="caution">
    <text evidence="3">The sequence shown here is derived from an EMBL/GenBank/DDBJ whole genome shotgun (WGS) entry which is preliminary data.</text>
</comment>
<dbReference type="Proteomes" id="UP000050277">
    <property type="component" value="Unassembled WGS sequence"/>
</dbReference>
<evidence type="ECO:0000256" key="1">
    <source>
        <dbReference type="SAM" id="MobiDB-lite"/>
    </source>
</evidence>
<feature type="compositionally biased region" description="Low complexity" evidence="1">
    <location>
        <begin position="111"/>
        <end position="133"/>
    </location>
</feature>
<proteinExistence type="predicted"/>
<dbReference type="RefSeq" id="WP_054536807.1">
    <property type="nucleotide sequence ID" value="NZ_LGKP01000035.1"/>
</dbReference>
<feature type="region of interest" description="Disordered" evidence="1">
    <location>
        <begin position="98"/>
        <end position="142"/>
    </location>
</feature>
<dbReference type="STRING" id="70996.SE18_23020"/>
<dbReference type="Gene3D" id="4.10.1080.10">
    <property type="entry name" value="TSP type-3 repeat"/>
    <property type="match status" value="1"/>
</dbReference>
<keyword evidence="2" id="KW-0812">Transmembrane</keyword>
<dbReference type="AlphaFoldDB" id="A0A0P6XEG3"/>
<sequence length="174" mass="19001">MPRYVVNGRKYNSIDEMPAADRQAYQQAMDALADRDGFPNLFDKNTTIQTSHTTNVSQHHVINGSSDQLNAMFADRDGNGIPDIMEGNADQFNELFADRDGNGIPDIMQEQSNVSSQKKPPSSSSWNNPTPSVDPLAGSPLPWNQPQRSNGFLLGLVVGGVVIGAALLVWYLLL</sequence>
<reference evidence="3 4" key="1">
    <citation type="submission" date="2015-07" db="EMBL/GenBank/DDBJ databases">
        <title>Whole genome sequence of Herpetosiphon geysericola DSM 7119.</title>
        <authorList>
            <person name="Hemp J."/>
            <person name="Ward L.M."/>
            <person name="Pace L.A."/>
            <person name="Fischer W.W."/>
        </authorList>
    </citation>
    <scope>NUCLEOTIDE SEQUENCE [LARGE SCALE GENOMIC DNA]</scope>
    <source>
        <strain evidence="3 4">DSM 7119</strain>
    </source>
</reference>
<dbReference type="InterPro" id="IPR028974">
    <property type="entry name" value="TSP_type-3_rpt"/>
</dbReference>
<dbReference type="GO" id="GO:0005509">
    <property type="term" value="F:calcium ion binding"/>
    <property type="evidence" value="ECO:0007669"/>
    <property type="project" value="InterPro"/>
</dbReference>
<name>A0A0P6XEG3_9CHLR</name>
<organism evidence="3 4">
    <name type="scientific">Herpetosiphon geysericola</name>
    <dbReference type="NCBI Taxonomy" id="70996"/>
    <lineage>
        <taxon>Bacteria</taxon>
        <taxon>Bacillati</taxon>
        <taxon>Chloroflexota</taxon>
        <taxon>Chloroflexia</taxon>
        <taxon>Herpetosiphonales</taxon>
        <taxon>Herpetosiphonaceae</taxon>
        <taxon>Herpetosiphon</taxon>
    </lineage>
</organism>
<evidence type="ECO:0000313" key="3">
    <source>
        <dbReference type="EMBL" id="KPL81499.1"/>
    </source>
</evidence>
<feature type="transmembrane region" description="Helical" evidence="2">
    <location>
        <begin position="152"/>
        <end position="173"/>
    </location>
</feature>
<keyword evidence="2" id="KW-1133">Transmembrane helix</keyword>
<evidence type="ECO:0000313" key="4">
    <source>
        <dbReference type="Proteomes" id="UP000050277"/>
    </source>
</evidence>
<protein>
    <submittedName>
        <fullName evidence="3">Uncharacterized protein</fullName>
    </submittedName>
</protein>
<dbReference type="OrthoDB" id="8666791at2"/>
<evidence type="ECO:0000256" key="2">
    <source>
        <dbReference type="SAM" id="Phobius"/>
    </source>
</evidence>
<accession>A0A0P6XEG3</accession>
<dbReference type="SUPFAM" id="SSF103647">
    <property type="entry name" value="TSP type-3 repeat"/>
    <property type="match status" value="1"/>
</dbReference>
<dbReference type="EMBL" id="LGKP01000035">
    <property type="protein sequence ID" value="KPL81499.1"/>
    <property type="molecule type" value="Genomic_DNA"/>
</dbReference>
<keyword evidence="4" id="KW-1185">Reference proteome</keyword>
<keyword evidence="2" id="KW-0472">Membrane</keyword>